<feature type="compositionally biased region" description="Basic and acidic residues" evidence="1">
    <location>
        <begin position="1"/>
        <end position="16"/>
    </location>
</feature>
<sequence>MKELITGSTREEEYKRTSSGRSSVACRDAPSPSTPSATRILREASKLPADTVEDALLPRRPEEETLEELTGSRALAIRLVDHPAPTNCTKYVVLRPNTAPSPAPTTKPPLLPKRPKTSKIIRKVPEIEFALKRAARAPRARGARSRPEAATRPRPAPSARWTRACTCRGRRGTRGPTRESSPASWSGCGWTRTGRRRRRPPAGGRRSPSRATGPEVAGGSLPSVASRASSGRSSCGAKLPLKVGSAAPPSPDAASRRISMDAQRLAEASPKSAPKSRMVSPGGSGRHSAASRASFRDSARSSRSQRAQRESSHASGSPRPPAKEPPVPKLRDPLEIMETMDSVFHTVPLRDTGRGTHTCRSEAAERRKGVAAAATQTEEQAQEFARRAEDDAGGGAGGGLEAKVRHNHPRHLRSRNCLACELRAMEEPPRKFAAPSDYKAAFRAGKPQPGAPGRKKARYLKQSEKYDARLKARHEPQRFWPINTLSSPFCNRPGYGQDQYPDHMRLRSTYGMAHVRHAKPVHAPLIKKLYL</sequence>
<reference evidence="2 3" key="1">
    <citation type="submission" date="2018-04" db="EMBL/GenBank/DDBJ databases">
        <authorList>
            <person name="Zhang X."/>
            <person name="Yuan J."/>
            <person name="Li F."/>
            <person name="Xiang J."/>
        </authorList>
    </citation>
    <scope>NUCLEOTIDE SEQUENCE [LARGE SCALE GENOMIC DNA]</scope>
    <source>
        <tissue evidence="2">Muscle</tissue>
    </source>
</reference>
<comment type="caution">
    <text evidence="2">The sequence shown here is derived from an EMBL/GenBank/DDBJ whole genome shotgun (WGS) entry which is preliminary data.</text>
</comment>
<name>A0A423U2T6_PENVA</name>
<feature type="compositionally biased region" description="Pro residues" evidence="1">
    <location>
        <begin position="318"/>
        <end position="328"/>
    </location>
</feature>
<feature type="compositionally biased region" description="Low complexity" evidence="1">
    <location>
        <begin position="152"/>
        <end position="167"/>
    </location>
</feature>
<reference evidence="2 3" key="2">
    <citation type="submission" date="2019-01" db="EMBL/GenBank/DDBJ databases">
        <title>The decoding of complex shrimp genome reveals the adaptation for benthos swimmer, frequently molting mechanism and breeding impact on genome.</title>
        <authorList>
            <person name="Sun Y."/>
            <person name="Gao Y."/>
            <person name="Yu Y."/>
        </authorList>
    </citation>
    <scope>NUCLEOTIDE SEQUENCE [LARGE SCALE GENOMIC DNA]</scope>
    <source>
        <tissue evidence="2">Muscle</tissue>
    </source>
</reference>
<protein>
    <submittedName>
        <fullName evidence="2">Uncharacterized protein</fullName>
    </submittedName>
</protein>
<feature type="compositionally biased region" description="Basic residues" evidence="1">
    <location>
        <begin position="133"/>
        <end position="144"/>
    </location>
</feature>
<evidence type="ECO:0000256" key="1">
    <source>
        <dbReference type="SAM" id="MobiDB-lite"/>
    </source>
</evidence>
<evidence type="ECO:0000313" key="3">
    <source>
        <dbReference type="Proteomes" id="UP000283509"/>
    </source>
</evidence>
<gene>
    <name evidence="2" type="ORF">C7M84_023879</name>
</gene>
<dbReference type="EMBL" id="QCYY01000757">
    <property type="protein sequence ID" value="ROT82942.1"/>
    <property type="molecule type" value="Genomic_DNA"/>
</dbReference>
<feature type="compositionally biased region" description="Basic and acidic residues" evidence="1">
    <location>
        <begin position="351"/>
        <end position="367"/>
    </location>
</feature>
<feature type="region of interest" description="Disordered" evidence="1">
    <location>
        <begin position="132"/>
        <end position="329"/>
    </location>
</feature>
<keyword evidence="3" id="KW-1185">Reference proteome</keyword>
<dbReference type="Proteomes" id="UP000283509">
    <property type="component" value="Unassembled WGS sequence"/>
</dbReference>
<feature type="compositionally biased region" description="Low complexity" evidence="1">
    <location>
        <begin position="201"/>
        <end position="211"/>
    </location>
</feature>
<organism evidence="2 3">
    <name type="scientific">Penaeus vannamei</name>
    <name type="common">Whiteleg shrimp</name>
    <name type="synonym">Litopenaeus vannamei</name>
    <dbReference type="NCBI Taxonomy" id="6689"/>
    <lineage>
        <taxon>Eukaryota</taxon>
        <taxon>Metazoa</taxon>
        <taxon>Ecdysozoa</taxon>
        <taxon>Arthropoda</taxon>
        <taxon>Crustacea</taxon>
        <taxon>Multicrustacea</taxon>
        <taxon>Malacostraca</taxon>
        <taxon>Eumalacostraca</taxon>
        <taxon>Eucarida</taxon>
        <taxon>Decapoda</taxon>
        <taxon>Dendrobranchiata</taxon>
        <taxon>Penaeoidea</taxon>
        <taxon>Penaeidae</taxon>
        <taxon>Penaeus</taxon>
    </lineage>
</organism>
<feature type="region of interest" description="Disordered" evidence="1">
    <location>
        <begin position="1"/>
        <end position="38"/>
    </location>
</feature>
<evidence type="ECO:0000313" key="2">
    <source>
        <dbReference type="EMBL" id="ROT82942.1"/>
    </source>
</evidence>
<feature type="region of interest" description="Disordered" evidence="1">
    <location>
        <begin position="348"/>
        <end position="367"/>
    </location>
</feature>
<dbReference type="AlphaFoldDB" id="A0A423U2T6"/>
<accession>A0A423U2T6</accession>
<proteinExistence type="predicted"/>
<feature type="compositionally biased region" description="Low complexity" evidence="1">
    <location>
        <begin position="223"/>
        <end position="237"/>
    </location>
</feature>